<accession>A0ABY7QM48</accession>
<dbReference type="EMBL" id="CP115859">
    <property type="protein sequence ID" value="WBV60739.1"/>
    <property type="molecule type" value="Genomic_DNA"/>
</dbReference>
<dbReference type="Proteomes" id="UP001210978">
    <property type="component" value="Chromosome"/>
</dbReference>
<feature type="region of interest" description="Disordered" evidence="1">
    <location>
        <begin position="585"/>
        <end position="644"/>
    </location>
</feature>
<keyword evidence="2" id="KW-0732">Signal</keyword>
<evidence type="ECO:0000256" key="1">
    <source>
        <dbReference type="SAM" id="MobiDB-lite"/>
    </source>
</evidence>
<gene>
    <name evidence="3" type="ORF">PFY12_01150</name>
</gene>
<organism evidence="3 4">
    <name type="scientific">Chryseobacterium camelliae</name>
    <dbReference type="NCBI Taxonomy" id="1265445"/>
    <lineage>
        <taxon>Bacteria</taxon>
        <taxon>Pseudomonadati</taxon>
        <taxon>Bacteroidota</taxon>
        <taxon>Flavobacteriia</taxon>
        <taxon>Flavobacteriales</taxon>
        <taxon>Weeksellaceae</taxon>
        <taxon>Chryseobacterium group</taxon>
        <taxon>Chryseobacterium</taxon>
    </lineage>
</organism>
<reference evidence="3 4" key="1">
    <citation type="submission" date="2023-01" db="EMBL/GenBank/DDBJ databases">
        <title>Complete genome of Chryseobacterium camelliae VAN22-5A.</title>
        <authorList>
            <person name="Zong G."/>
            <person name="Cao G."/>
        </authorList>
    </citation>
    <scope>NUCLEOTIDE SEQUENCE [LARGE SCALE GENOMIC DNA]</scope>
    <source>
        <strain evidence="3 4">VAN22-5A</strain>
    </source>
</reference>
<feature type="signal peptide" evidence="2">
    <location>
        <begin position="1"/>
        <end position="27"/>
    </location>
</feature>
<name>A0ABY7QM48_9FLAO</name>
<protein>
    <recommendedName>
        <fullName evidence="5">Collagen-like protein</fullName>
    </recommendedName>
</protein>
<sequence length="644" mass="66757">MKKISHLVKMAVLAYFFLLFQNFYAQAPDKMSYQAVVRNASNALITNQAIGVRISILRTSPAGTEIYKEVFAPNPTTSASGLLSLEIGSGTPVTGTFAAIDWAQGPYFAKVEIDPAGGTNYTLTSNSQLLSVPYALFAKSTSGVSGTANTVPKFTSANAIGNSQLTDDGTSVGVNTGTLSPNIKFQVTAGSIGNTIRGTLIGTPSTSIATAGSIYGESTTGIGVIGVSGSQNGVYGLSTGTLGGTVGVSTGTGNGIWGVATGAGVAGFFDGGTTGRGIIVSTGASGFGTSTPTGRLTVMQPATPLAGVDDFPAISGYSYTVQGALKGGVYGYYNGSNYGTGLQGTGYNGVNNTDANTIFGVGNQDLGVYGSANTAGVMGGSIGGIGVVGYNKNASFAATTGIGNTYGVYGNSQTVGGATVPNVRYGVYGFASGATTNYAGYFSGNVNVTGSISKGSGTFKIDHPVDPENKYLYHSFVESPDMMNVYNGNIATDANGYATVKLPGYFDALNKDFRYQLTVIGTFANAIVSQEVNNNTFVIRTDKPSVKVSWQVTGIRNDGYAKAHRIIPEVDKEPEMKGKYLHPVEMGKSPRLGIDEYTRPKDPSEIKKDKEVKSSSDAEKSISIQQNKDEIAGVHIKNQTAEKQ</sequence>
<dbReference type="RefSeq" id="WP_271149054.1">
    <property type="nucleotide sequence ID" value="NZ_CP115859.1"/>
</dbReference>
<feature type="compositionally biased region" description="Basic and acidic residues" evidence="1">
    <location>
        <begin position="593"/>
        <end position="620"/>
    </location>
</feature>
<proteinExistence type="predicted"/>
<evidence type="ECO:0000313" key="3">
    <source>
        <dbReference type="EMBL" id="WBV60739.1"/>
    </source>
</evidence>
<evidence type="ECO:0000313" key="4">
    <source>
        <dbReference type="Proteomes" id="UP001210978"/>
    </source>
</evidence>
<feature type="chain" id="PRO_5045976179" description="Collagen-like protein" evidence="2">
    <location>
        <begin position="28"/>
        <end position="644"/>
    </location>
</feature>
<evidence type="ECO:0000256" key="2">
    <source>
        <dbReference type="SAM" id="SignalP"/>
    </source>
</evidence>
<evidence type="ECO:0008006" key="5">
    <source>
        <dbReference type="Google" id="ProtNLM"/>
    </source>
</evidence>
<keyword evidence="4" id="KW-1185">Reference proteome</keyword>